<dbReference type="OrthoDB" id="7548151at2759"/>
<dbReference type="GO" id="GO:0005886">
    <property type="term" value="C:plasma membrane"/>
    <property type="evidence" value="ECO:0007669"/>
    <property type="project" value="UniProtKB-SubCell"/>
</dbReference>
<accession>A0A6P4FXM4</accession>
<keyword evidence="4 10" id="KW-0812">Transmembrane</keyword>
<evidence type="ECO:0000256" key="3">
    <source>
        <dbReference type="ARBA" id="ARBA00022606"/>
    </source>
</evidence>
<dbReference type="RefSeq" id="XP_016989936.2">
    <property type="nucleotide sequence ID" value="XM_017134447.2"/>
</dbReference>
<comment type="similarity">
    <text evidence="10">Belongs to the insect chemoreceptor superfamily. Heteromeric odorant receptor channel (TC 1.A.69) family.</text>
</comment>
<dbReference type="GO" id="GO:0005549">
    <property type="term" value="F:odorant binding"/>
    <property type="evidence" value="ECO:0007669"/>
    <property type="project" value="InterPro"/>
</dbReference>
<evidence type="ECO:0000256" key="2">
    <source>
        <dbReference type="ARBA" id="ARBA00022475"/>
    </source>
</evidence>
<dbReference type="InterPro" id="IPR004117">
    <property type="entry name" value="7tm6_olfct_rcpt"/>
</dbReference>
<dbReference type="PANTHER" id="PTHR21137:SF35">
    <property type="entry name" value="ODORANT RECEPTOR 19A-RELATED"/>
    <property type="match status" value="1"/>
</dbReference>
<feature type="transmembrane region" description="Helical" evidence="10">
    <location>
        <begin position="35"/>
        <end position="57"/>
    </location>
</feature>
<keyword evidence="6 10" id="KW-1133">Transmembrane helix</keyword>
<evidence type="ECO:0000256" key="10">
    <source>
        <dbReference type="RuleBase" id="RU351113"/>
    </source>
</evidence>
<keyword evidence="8 10" id="KW-0675">Receptor</keyword>
<feature type="transmembrane region" description="Helical" evidence="10">
    <location>
        <begin position="63"/>
        <end position="82"/>
    </location>
</feature>
<evidence type="ECO:0000313" key="11">
    <source>
        <dbReference type="RefSeq" id="XP_016989936.1"/>
    </source>
</evidence>
<evidence type="ECO:0000256" key="1">
    <source>
        <dbReference type="ARBA" id="ARBA00004651"/>
    </source>
</evidence>
<dbReference type="GO" id="GO:0007165">
    <property type="term" value="P:signal transduction"/>
    <property type="evidence" value="ECO:0007669"/>
    <property type="project" value="UniProtKB-KW"/>
</dbReference>
<evidence type="ECO:0000256" key="8">
    <source>
        <dbReference type="ARBA" id="ARBA00023170"/>
    </source>
</evidence>
<feature type="transmembrane region" description="Helical" evidence="10">
    <location>
        <begin position="277"/>
        <end position="297"/>
    </location>
</feature>
<keyword evidence="3 10" id="KW-0716">Sensory transduction</keyword>
<proteinExistence type="inferred from homology"/>
<evidence type="ECO:0000256" key="6">
    <source>
        <dbReference type="ARBA" id="ARBA00022989"/>
    </source>
</evidence>
<keyword evidence="7 10" id="KW-0472">Membrane</keyword>
<evidence type="ECO:0000256" key="7">
    <source>
        <dbReference type="ARBA" id="ARBA00023136"/>
    </source>
</evidence>
<feature type="transmembrane region" description="Helical" evidence="10">
    <location>
        <begin position="249"/>
        <end position="271"/>
    </location>
</feature>
<evidence type="ECO:0000256" key="9">
    <source>
        <dbReference type="ARBA" id="ARBA00023224"/>
    </source>
</evidence>
<name>A0A6P4FXM4_DRORH</name>
<dbReference type="GO" id="GO:0004984">
    <property type="term" value="F:olfactory receptor activity"/>
    <property type="evidence" value="ECO:0007669"/>
    <property type="project" value="InterPro"/>
</dbReference>
<keyword evidence="2" id="KW-1003">Cell membrane</keyword>
<evidence type="ECO:0000256" key="4">
    <source>
        <dbReference type="ARBA" id="ARBA00022692"/>
    </source>
</evidence>
<evidence type="ECO:0000256" key="5">
    <source>
        <dbReference type="ARBA" id="ARBA00022725"/>
    </source>
</evidence>
<comment type="subcellular location">
    <subcellularLocation>
        <location evidence="1 10">Cell membrane</location>
        <topology evidence="1 10">Multi-pass membrane protein</topology>
    </subcellularLocation>
</comment>
<dbReference type="Pfam" id="PF02949">
    <property type="entry name" value="7tm_6"/>
    <property type="match status" value="1"/>
</dbReference>
<dbReference type="PANTHER" id="PTHR21137">
    <property type="entry name" value="ODORANT RECEPTOR"/>
    <property type="match status" value="1"/>
</dbReference>
<keyword evidence="5 10" id="KW-0552">Olfaction</keyword>
<organism evidence="11">
    <name type="scientific">Drosophila rhopaloa</name>
    <name type="common">Fruit fly</name>
    <dbReference type="NCBI Taxonomy" id="1041015"/>
    <lineage>
        <taxon>Eukaryota</taxon>
        <taxon>Metazoa</taxon>
        <taxon>Ecdysozoa</taxon>
        <taxon>Arthropoda</taxon>
        <taxon>Hexapoda</taxon>
        <taxon>Insecta</taxon>
        <taxon>Pterygota</taxon>
        <taxon>Neoptera</taxon>
        <taxon>Endopterygota</taxon>
        <taxon>Diptera</taxon>
        <taxon>Brachycera</taxon>
        <taxon>Muscomorpha</taxon>
        <taxon>Ephydroidea</taxon>
        <taxon>Drosophilidae</taxon>
        <taxon>Drosophila</taxon>
        <taxon>Sophophora</taxon>
    </lineage>
</organism>
<reference evidence="11" key="1">
    <citation type="submission" date="2025-08" db="UniProtKB">
        <authorList>
            <consortium name="RefSeq"/>
        </authorList>
    </citation>
    <scope>IDENTIFICATION</scope>
</reference>
<feature type="transmembrane region" description="Helical" evidence="10">
    <location>
        <begin position="123"/>
        <end position="141"/>
    </location>
</feature>
<gene>
    <name evidence="11" type="primary">LOC108052122</name>
</gene>
<protein>
    <recommendedName>
        <fullName evidence="10">Odorant receptor</fullName>
    </recommendedName>
</protein>
<comment type="caution">
    <text evidence="10">Lacks conserved residue(s) required for the propagation of feature annotation.</text>
</comment>
<sequence>MKRSKTPRNEYFRYQVLLWRIVGALDISEGNYWSWAMLLNFFVYFSTVLLIMSLFSYENPIDNFSLTIISFATLVRLLLYAAQLTKLVEIEELIGQLDGRVSGNDEVVHHQKMTKHMDRMSKLFLGLYVSVTVNIGISFLLKNERSLPLPMRVPFDWENSMAAYVWSLFLEEIAIFFQVMGNFAGDSFPPVALGLVSEQCQLLSLRISNLGYGSKTLKENEEDLVNCIDDQNTLYSLLRQIHSLISYPMLVLIFVNGINIAIAGCALVFYVETLAQRVYYVCFLLAFAMQTYPLCYYGTMVKENFAELHYAIFCSNWVDQSAVFRRNMLILAERTKREQRLFAGDLLPIHLSTFMACWKGAYSFFTLMADRNARSS</sequence>
<dbReference type="AlphaFoldDB" id="A0A6P4FXM4"/>
<keyword evidence="9 10" id="KW-0807">Transducer</keyword>
<dbReference type="RefSeq" id="XP_016989936.1">
    <property type="nucleotide sequence ID" value="XM_017134447.1"/>
</dbReference>